<protein>
    <submittedName>
        <fullName evidence="4">Uncharacterized protein LOC120280022</fullName>
    </submittedName>
</protein>
<sequence>MSSLVGAHGMAFATAMAVSGTVILLALCRPRSLTDASTQNPQSKKLGLRPCINSSSSGESSQMMKNKQKNKKKKRVRFAEDVVVEFEAEGSSEDEFGFDCNYNHNYNYGEEEYGVAQEQEEKEEGIVEKMPANRVALYNGILQARMHRIACSY</sequence>
<accession>A0AB40CVN2</accession>
<evidence type="ECO:0000256" key="2">
    <source>
        <dbReference type="SAM" id="Phobius"/>
    </source>
</evidence>
<keyword evidence="2" id="KW-0812">Transmembrane</keyword>
<feature type="region of interest" description="Disordered" evidence="1">
    <location>
        <begin position="34"/>
        <end position="73"/>
    </location>
</feature>
<evidence type="ECO:0000256" key="1">
    <source>
        <dbReference type="SAM" id="MobiDB-lite"/>
    </source>
</evidence>
<dbReference type="PANTHER" id="PTHR33564:SF11">
    <property type="entry name" value="OS06G0604600 PROTEIN"/>
    <property type="match status" value="1"/>
</dbReference>
<keyword evidence="2" id="KW-1133">Transmembrane helix</keyword>
<feature type="compositionally biased region" description="Polar residues" evidence="1">
    <location>
        <begin position="34"/>
        <end position="43"/>
    </location>
</feature>
<name>A0AB40CVN2_DIOCR</name>
<organism evidence="3 4">
    <name type="scientific">Dioscorea cayennensis subsp. rotundata</name>
    <name type="common">White Guinea yam</name>
    <name type="synonym">Dioscorea rotundata</name>
    <dbReference type="NCBI Taxonomy" id="55577"/>
    <lineage>
        <taxon>Eukaryota</taxon>
        <taxon>Viridiplantae</taxon>
        <taxon>Streptophyta</taxon>
        <taxon>Embryophyta</taxon>
        <taxon>Tracheophyta</taxon>
        <taxon>Spermatophyta</taxon>
        <taxon>Magnoliopsida</taxon>
        <taxon>Liliopsida</taxon>
        <taxon>Dioscoreales</taxon>
        <taxon>Dioscoreaceae</taxon>
        <taxon>Dioscorea</taxon>
    </lineage>
</organism>
<keyword evidence="2" id="KW-0472">Membrane</keyword>
<dbReference type="Proteomes" id="UP001515500">
    <property type="component" value="Chromosome 17"/>
</dbReference>
<proteinExistence type="predicted"/>
<keyword evidence="3" id="KW-1185">Reference proteome</keyword>
<evidence type="ECO:0000313" key="4">
    <source>
        <dbReference type="RefSeq" id="XP_039142655.1"/>
    </source>
</evidence>
<reference evidence="4" key="1">
    <citation type="submission" date="2025-08" db="UniProtKB">
        <authorList>
            <consortium name="RefSeq"/>
        </authorList>
    </citation>
    <scope>IDENTIFICATION</scope>
</reference>
<dbReference type="GeneID" id="120280022"/>
<evidence type="ECO:0000313" key="3">
    <source>
        <dbReference type="Proteomes" id="UP001515500"/>
    </source>
</evidence>
<feature type="transmembrane region" description="Helical" evidence="2">
    <location>
        <begin position="6"/>
        <end position="27"/>
    </location>
</feature>
<dbReference type="PANTHER" id="PTHR33564">
    <property type="entry name" value="TRANSMEMBRANE PROTEIN"/>
    <property type="match status" value="1"/>
</dbReference>
<dbReference type="RefSeq" id="XP_039142655.1">
    <property type="nucleotide sequence ID" value="XM_039286721.1"/>
</dbReference>
<gene>
    <name evidence="4" type="primary">LOC120280022</name>
</gene>
<dbReference type="AlphaFoldDB" id="A0AB40CVN2"/>
<feature type="compositionally biased region" description="Low complexity" evidence="1">
    <location>
        <begin position="54"/>
        <end position="65"/>
    </location>
</feature>